<reference evidence="4" key="2">
    <citation type="submission" date="2025-08" db="UniProtKB">
        <authorList>
            <consortium name="RefSeq"/>
        </authorList>
    </citation>
    <scope>IDENTIFICATION</scope>
    <source>
        <tissue evidence="4">Young leaves</tissue>
    </source>
</reference>
<dbReference type="GO" id="GO:0005886">
    <property type="term" value="C:plasma membrane"/>
    <property type="evidence" value="ECO:0007669"/>
    <property type="project" value="TreeGrafter"/>
</dbReference>
<dbReference type="OrthoDB" id="765662at2759"/>
<dbReference type="KEGG" id="aprc:113874635"/>
<reference evidence="3" key="1">
    <citation type="journal article" date="2019" name="Toxins">
        <title>Detection of Abrin-Like and Prepropulchellin-Like Toxin Genes and Transcripts Using Whole Genome Sequencing and Full-Length Transcript Sequencing of Abrus precatorius.</title>
        <authorList>
            <person name="Hovde B.T."/>
            <person name="Daligault H.E."/>
            <person name="Hanschen E.R."/>
            <person name="Kunde Y.A."/>
            <person name="Johnson M.B."/>
            <person name="Starkenburg S.R."/>
            <person name="Johnson S.L."/>
        </authorList>
    </citation>
    <scope>NUCLEOTIDE SEQUENCE [LARGE SCALE GENOMIC DNA]</scope>
</reference>
<organism evidence="3 4">
    <name type="scientific">Abrus precatorius</name>
    <name type="common">Indian licorice</name>
    <name type="synonym">Glycine abrus</name>
    <dbReference type="NCBI Taxonomy" id="3816"/>
    <lineage>
        <taxon>Eukaryota</taxon>
        <taxon>Viridiplantae</taxon>
        <taxon>Streptophyta</taxon>
        <taxon>Embryophyta</taxon>
        <taxon>Tracheophyta</taxon>
        <taxon>Spermatophyta</taxon>
        <taxon>Magnoliopsida</taxon>
        <taxon>eudicotyledons</taxon>
        <taxon>Gunneridae</taxon>
        <taxon>Pentapetalae</taxon>
        <taxon>rosids</taxon>
        <taxon>fabids</taxon>
        <taxon>Fabales</taxon>
        <taxon>Fabaceae</taxon>
        <taxon>Papilionoideae</taxon>
        <taxon>50 kb inversion clade</taxon>
        <taxon>NPAAA clade</taxon>
        <taxon>indigoferoid/millettioid clade</taxon>
        <taxon>Abreae</taxon>
        <taxon>Abrus</taxon>
    </lineage>
</organism>
<sequence>MDHYYQRQHIHVPKFSNWDNDNIPYTIYFENARKEKAFLNPNDPEKNPKALKDDDEAVKASTLIHSFSTCSSEQTSNEEERSNTKQQSQSQHMSKGTHHGSYTTTESDIERSNSDYSIVERVKSDLRKSMSMGSNFIDSFSTSSRIKRKGGSHSLKYNTNHEATLVPEFGAWDVTDLNSGDGYTAIFSQIRKEKQIASRHIPSKTPSLNNCSKIHNQCGRPSSTLSKQFTSPEFKQTLQSVGLPLRLNGQRVSVKSTQMEQVGYK</sequence>
<name>A0A8B8MM17_ABRPR</name>
<proteinExistence type="predicted"/>
<feature type="domain" description="RIN4 pathogenic type III effector avirulence factor Avr cleavage site" evidence="2">
    <location>
        <begin position="166"/>
        <end position="195"/>
    </location>
</feature>
<dbReference type="AlphaFoldDB" id="A0A8B8MM17"/>
<dbReference type="GeneID" id="113874635"/>
<evidence type="ECO:0000313" key="3">
    <source>
        <dbReference type="Proteomes" id="UP000694853"/>
    </source>
</evidence>
<evidence type="ECO:0000259" key="2">
    <source>
        <dbReference type="Pfam" id="PF05627"/>
    </source>
</evidence>
<dbReference type="InterPro" id="IPR008700">
    <property type="entry name" value="TypeIII_avirulence_cleave"/>
</dbReference>
<evidence type="ECO:0000313" key="4">
    <source>
        <dbReference type="RefSeq" id="XP_027368652.1"/>
    </source>
</evidence>
<dbReference type="PANTHER" id="PTHR33159:SF49">
    <property type="entry name" value="RPM1-INTERACTING PROTEIN 4"/>
    <property type="match status" value="1"/>
</dbReference>
<gene>
    <name evidence="4" type="primary">LOC113874635</name>
</gene>
<dbReference type="Pfam" id="PF05627">
    <property type="entry name" value="AvrRpt-cleavage"/>
    <property type="match status" value="2"/>
</dbReference>
<feature type="compositionally biased region" description="Polar residues" evidence="1">
    <location>
        <begin position="84"/>
        <end position="106"/>
    </location>
</feature>
<dbReference type="PANTHER" id="PTHR33159">
    <property type="entry name" value="RPM1-INTERACTING PROTEIN 4 (RIN4) FAMILY PROTEIN"/>
    <property type="match status" value="1"/>
</dbReference>
<dbReference type="Proteomes" id="UP000694853">
    <property type="component" value="Unplaced"/>
</dbReference>
<evidence type="ECO:0000256" key="1">
    <source>
        <dbReference type="SAM" id="MobiDB-lite"/>
    </source>
</evidence>
<accession>A0A8B8MM17</accession>
<protein>
    <submittedName>
        <fullName evidence="4">RPM1-interacting protein 4-like</fullName>
    </submittedName>
</protein>
<dbReference type="RefSeq" id="XP_027368652.1">
    <property type="nucleotide sequence ID" value="XM_027512851.1"/>
</dbReference>
<feature type="region of interest" description="Disordered" evidence="1">
    <location>
        <begin position="67"/>
        <end position="112"/>
    </location>
</feature>
<keyword evidence="3" id="KW-1185">Reference proteome</keyword>
<dbReference type="InterPro" id="IPR040387">
    <property type="entry name" value="RIN4/NOI4"/>
</dbReference>
<feature type="domain" description="RIN4 pathogenic type III effector avirulence factor Avr cleavage site" evidence="2">
    <location>
        <begin position="9"/>
        <end position="36"/>
    </location>
</feature>